<evidence type="ECO:0000313" key="2">
    <source>
        <dbReference type="EMBL" id="TCW32661.1"/>
    </source>
</evidence>
<protein>
    <submittedName>
        <fullName evidence="2">Uncharacterized protein</fullName>
    </submittedName>
</protein>
<accession>A0A4V2W915</accession>
<evidence type="ECO:0000313" key="3">
    <source>
        <dbReference type="Proteomes" id="UP000295247"/>
    </source>
</evidence>
<evidence type="ECO:0000256" key="1">
    <source>
        <dbReference type="SAM" id="MobiDB-lite"/>
    </source>
</evidence>
<organism evidence="2 3">
    <name type="scientific">Marichromatium gracile</name>
    <name type="common">Chromatium gracile</name>
    <dbReference type="NCBI Taxonomy" id="1048"/>
    <lineage>
        <taxon>Bacteria</taxon>
        <taxon>Pseudomonadati</taxon>
        <taxon>Pseudomonadota</taxon>
        <taxon>Gammaproteobacteria</taxon>
        <taxon>Chromatiales</taxon>
        <taxon>Chromatiaceae</taxon>
        <taxon>Marichromatium</taxon>
    </lineage>
</organism>
<comment type="caution">
    <text evidence="2">The sequence shown here is derived from an EMBL/GenBank/DDBJ whole genome shotgun (WGS) entry which is preliminary data.</text>
</comment>
<dbReference type="AlphaFoldDB" id="A0A4V2W915"/>
<sequence length="49" mass="5709">MSLAGAPRLTPTMARAKAHRRAERERVNLPNERQCEIARQRALAKRNRR</sequence>
<reference evidence="2 3" key="1">
    <citation type="submission" date="2019-03" db="EMBL/GenBank/DDBJ databases">
        <title>Genomic Encyclopedia of Type Strains, Phase IV (KMG-IV): sequencing the most valuable type-strain genomes for metagenomic binning, comparative biology and taxonomic classification.</title>
        <authorList>
            <person name="Goeker M."/>
        </authorList>
    </citation>
    <scope>NUCLEOTIDE SEQUENCE [LARGE SCALE GENOMIC DNA]</scope>
    <source>
        <strain evidence="2 3">DSM 203</strain>
    </source>
</reference>
<dbReference type="EMBL" id="SMDC01000017">
    <property type="protein sequence ID" value="TCW32661.1"/>
    <property type="molecule type" value="Genomic_DNA"/>
</dbReference>
<dbReference type="Proteomes" id="UP000295247">
    <property type="component" value="Unassembled WGS sequence"/>
</dbReference>
<proteinExistence type="predicted"/>
<gene>
    <name evidence="2" type="ORF">EDC29_11727</name>
</gene>
<feature type="region of interest" description="Disordered" evidence="1">
    <location>
        <begin position="1"/>
        <end position="31"/>
    </location>
</feature>
<name>A0A4V2W915_MARGR</name>
<feature type="compositionally biased region" description="Basic and acidic residues" evidence="1">
    <location>
        <begin position="22"/>
        <end position="31"/>
    </location>
</feature>
<dbReference type="RefSeq" id="WP_165913559.1">
    <property type="nucleotide sequence ID" value="NZ_NRRH01000028.1"/>
</dbReference>